<keyword evidence="6" id="KW-1185">Reference proteome</keyword>
<feature type="domain" description="Glycosyltransferase subfamily 4-like N-terminal" evidence="4">
    <location>
        <begin position="22"/>
        <end position="169"/>
    </location>
</feature>
<dbReference type="SUPFAM" id="SSF53756">
    <property type="entry name" value="UDP-Glycosyltransferase/glycogen phosphorylase"/>
    <property type="match status" value="1"/>
</dbReference>
<evidence type="ECO:0000256" key="1">
    <source>
        <dbReference type="ARBA" id="ARBA00022676"/>
    </source>
</evidence>
<reference evidence="6" key="1">
    <citation type="submission" date="2016-06" db="EMBL/GenBank/DDBJ databases">
        <authorList>
            <person name="Varghese N."/>
            <person name="Submissions Spin"/>
        </authorList>
    </citation>
    <scope>NUCLEOTIDE SEQUENCE [LARGE SCALE GENOMIC DNA]</scope>
    <source>
        <strain evidence="6">DSM 45647</strain>
    </source>
</reference>
<evidence type="ECO:0000256" key="3">
    <source>
        <dbReference type="SAM" id="MobiDB-lite"/>
    </source>
</evidence>
<dbReference type="Proteomes" id="UP000199360">
    <property type="component" value="Unassembled WGS sequence"/>
</dbReference>
<organism evidence="5 6">
    <name type="scientific">Micromonospora humi</name>
    <dbReference type="NCBI Taxonomy" id="745366"/>
    <lineage>
        <taxon>Bacteria</taxon>
        <taxon>Bacillati</taxon>
        <taxon>Actinomycetota</taxon>
        <taxon>Actinomycetes</taxon>
        <taxon>Micromonosporales</taxon>
        <taxon>Micromonosporaceae</taxon>
        <taxon>Micromonospora</taxon>
    </lineage>
</organism>
<evidence type="ECO:0000313" key="5">
    <source>
        <dbReference type="EMBL" id="SCG78665.1"/>
    </source>
</evidence>
<dbReference type="PANTHER" id="PTHR12526">
    <property type="entry name" value="GLYCOSYLTRANSFERASE"/>
    <property type="match status" value="1"/>
</dbReference>
<feature type="compositionally biased region" description="Basic residues" evidence="3">
    <location>
        <begin position="389"/>
        <end position="400"/>
    </location>
</feature>
<gene>
    <name evidence="5" type="ORF">GA0070213_12229</name>
</gene>
<keyword evidence="2 5" id="KW-0808">Transferase</keyword>
<evidence type="ECO:0000313" key="6">
    <source>
        <dbReference type="Proteomes" id="UP000199360"/>
    </source>
</evidence>
<name>A0A1C5K7A9_9ACTN</name>
<dbReference type="GO" id="GO:0016757">
    <property type="term" value="F:glycosyltransferase activity"/>
    <property type="evidence" value="ECO:0007669"/>
    <property type="project" value="UniProtKB-KW"/>
</dbReference>
<dbReference type="PANTHER" id="PTHR12526:SF510">
    <property type="entry name" value="D-INOSITOL 3-PHOSPHATE GLYCOSYLTRANSFERASE"/>
    <property type="match status" value="1"/>
</dbReference>
<dbReference type="AlphaFoldDB" id="A0A1C5K7A9"/>
<feature type="region of interest" description="Disordered" evidence="3">
    <location>
        <begin position="386"/>
        <end position="407"/>
    </location>
</feature>
<sequence length="407" mass="45000">MALRVCVLLKTNQGGLWIVPQVEEFRRRGHHVTVVLPPGPGRLTSELRDRDVAVVESPFDFRFRPGPATAIGLWRLRRLLRQLRPDVLHYHLYASALAVRLAALGTTPTRVHMVPGPLFLESPAIRPVERLLWTLDDLVICCTQHVSQLYGELGCPPSRRPVAQYGIDIGHFKPTGEVNAPAKARAELGLPEDAFVVLMVGYVYPPKRLAYRGRGIKGHDTLLSAWARFRSQHPDARLLIVGAGFDRAGADYRQRLMDRFRVAEDASVTWLDRVPDLRPYYTAANLNVTPSLTEGSNGVVREASAMGLPSIVSDAGGLPEAVDASTGWIVPRGDAGALAEALTAAHREFTTRRLSERGARARDRAHREFDERAAAAVVADLVQEAAGRRPARKTPKVGRHQHLERAR</sequence>
<accession>A0A1C5K7A9</accession>
<dbReference type="Pfam" id="PF13439">
    <property type="entry name" value="Glyco_transf_4"/>
    <property type="match status" value="1"/>
</dbReference>
<dbReference type="STRING" id="745366.GA0070213_12229"/>
<evidence type="ECO:0000256" key="2">
    <source>
        <dbReference type="ARBA" id="ARBA00022679"/>
    </source>
</evidence>
<dbReference type="InterPro" id="IPR028098">
    <property type="entry name" value="Glyco_trans_4-like_N"/>
</dbReference>
<dbReference type="Gene3D" id="3.40.50.2000">
    <property type="entry name" value="Glycogen Phosphorylase B"/>
    <property type="match status" value="2"/>
</dbReference>
<keyword evidence="1" id="KW-0328">Glycosyltransferase</keyword>
<proteinExistence type="predicted"/>
<evidence type="ECO:0000259" key="4">
    <source>
        <dbReference type="Pfam" id="PF13439"/>
    </source>
</evidence>
<dbReference type="EMBL" id="FMDM01000022">
    <property type="protein sequence ID" value="SCG78665.1"/>
    <property type="molecule type" value="Genomic_DNA"/>
</dbReference>
<dbReference type="RefSeq" id="WP_245716603.1">
    <property type="nucleotide sequence ID" value="NZ_FMDM01000022.1"/>
</dbReference>
<protein>
    <submittedName>
        <fullName evidence="5">Glycosyltransferase involved in cell wall bisynthesis</fullName>
    </submittedName>
</protein>
<dbReference type="Pfam" id="PF13692">
    <property type="entry name" value="Glyco_trans_1_4"/>
    <property type="match status" value="1"/>
</dbReference>